<proteinExistence type="predicted"/>
<gene>
    <name evidence="1" type="ORF">WJX75_005424</name>
</gene>
<organism evidence="1 2">
    <name type="scientific">Coccomyxa subellipsoidea</name>
    <dbReference type="NCBI Taxonomy" id="248742"/>
    <lineage>
        <taxon>Eukaryota</taxon>
        <taxon>Viridiplantae</taxon>
        <taxon>Chlorophyta</taxon>
        <taxon>core chlorophytes</taxon>
        <taxon>Trebouxiophyceae</taxon>
        <taxon>Trebouxiophyceae incertae sedis</taxon>
        <taxon>Coccomyxaceae</taxon>
        <taxon>Coccomyxa</taxon>
    </lineage>
</organism>
<name>A0ABR2Z350_9CHLO</name>
<dbReference type="Proteomes" id="UP001491310">
    <property type="component" value="Unassembled WGS sequence"/>
</dbReference>
<comment type="caution">
    <text evidence="1">The sequence shown here is derived from an EMBL/GenBank/DDBJ whole genome shotgun (WGS) entry which is preliminary data.</text>
</comment>
<evidence type="ECO:0000313" key="2">
    <source>
        <dbReference type="Proteomes" id="UP001491310"/>
    </source>
</evidence>
<evidence type="ECO:0000313" key="1">
    <source>
        <dbReference type="EMBL" id="KAK9918622.1"/>
    </source>
</evidence>
<dbReference type="EMBL" id="JALJOT010000001">
    <property type="protein sequence ID" value="KAK9918622.1"/>
    <property type="molecule type" value="Genomic_DNA"/>
</dbReference>
<reference evidence="1 2" key="1">
    <citation type="journal article" date="2024" name="Nat. Commun.">
        <title>Phylogenomics reveals the evolutionary origins of lichenization in chlorophyte algae.</title>
        <authorList>
            <person name="Puginier C."/>
            <person name="Libourel C."/>
            <person name="Otte J."/>
            <person name="Skaloud P."/>
            <person name="Haon M."/>
            <person name="Grisel S."/>
            <person name="Petersen M."/>
            <person name="Berrin J.G."/>
            <person name="Delaux P.M."/>
            <person name="Dal Grande F."/>
            <person name="Keller J."/>
        </authorList>
    </citation>
    <scope>NUCLEOTIDE SEQUENCE [LARGE SCALE GENOMIC DNA]</scope>
    <source>
        <strain evidence="1 2">SAG 216-7</strain>
    </source>
</reference>
<protein>
    <submittedName>
        <fullName evidence="1">Uncharacterized protein</fullName>
    </submittedName>
</protein>
<accession>A0ABR2Z350</accession>
<sequence>MANTSHSIVPTPLQGSLPLRSLHQWCSQHHGTLQKAHGEVLSHWRQSMFGHSLLACSSQPFCILQALGIRSKDEHIKQKREEEIGSRWQYDKDAMREWESFIKQSKSAQVMEDQWWDLDDSVEERQPLPTITPAIDWNK</sequence>
<keyword evidence="2" id="KW-1185">Reference proteome</keyword>